<dbReference type="Proteomes" id="UP000245657">
    <property type="component" value="Unassembled WGS sequence"/>
</dbReference>
<keyword evidence="4" id="KW-0489">Methyltransferase</keyword>
<evidence type="ECO:0000256" key="1">
    <source>
        <dbReference type="ARBA" id="ARBA00009741"/>
    </source>
</evidence>
<dbReference type="GO" id="GO:0003676">
    <property type="term" value="F:nucleic acid binding"/>
    <property type="evidence" value="ECO:0007669"/>
    <property type="project" value="InterPro"/>
</dbReference>
<dbReference type="AlphaFoldDB" id="A0A2V2MV17"/>
<dbReference type="EMBL" id="QGMY01000007">
    <property type="protein sequence ID" value="PWR72014.1"/>
    <property type="molecule type" value="Genomic_DNA"/>
</dbReference>
<evidence type="ECO:0000256" key="2">
    <source>
        <dbReference type="ARBA" id="ARBA00041374"/>
    </source>
</evidence>
<dbReference type="Pfam" id="PF05175">
    <property type="entry name" value="MTS"/>
    <property type="match status" value="1"/>
</dbReference>
<dbReference type="GO" id="GO:0032259">
    <property type="term" value="P:methylation"/>
    <property type="evidence" value="ECO:0007669"/>
    <property type="project" value="UniProtKB-KW"/>
</dbReference>
<dbReference type="OrthoDB" id="31271at2157"/>
<gene>
    <name evidence="4" type="ORF">DK846_08460</name>
</gene>
<name>A0A2V2MV17_9EURY</name>
<evidence type="ECO:0000313" key="5">
    <source>
        <dbReference type="Proteomes" id="UP000245657"/>
    </source>
</evidence>
<feature type="domain" description="Methyltransferase small" evidence="3">
    <location>
        <begin position="36"/>
        <end position="131"/>
    </location>
</feature>
<comment type="similarity">
    <text evidence="1">Belongs to the methyltransferase superfamily. PrmA family.</text>
</comment>
<dbReference type="PANTHER" id="PTHR23290">
    <property type="entry name" value="RRNA N6-ADENOSINE-METHYLTRANSFERASE METTL5"/>
    <property type="match status" value="1"/>
</dbReference>
<dbReference type="PANTHER" id="PTHR23290:SF0">
    <property type="entry name" value="RRNA N6-ADENOSINE-METHYLTRANSFERASE METTL5"/>
    <property type="match status" value="1"/>
</dbReference>
<evidence type="ECO:0000259" key="3">
    <source>
        <dbReference type="Pfam" id="PF05175"/>
    </source>
</evidence>
<keyword evidence="5" id="KW-1185">Reference proteome</keyword>
<dbReference type="InterPro" id="IPR029063">
    <property type="entry name" value="SAM-dependent_MTases_sf"/>
</dbReference>
<dbReference type="InterPro" id="IPR007848">
    <property type="entry name" value="Small_mtfrase_dom"/>
</dbReference>
<dbReference type="PROSITE" id="PS00092">
    <property type="entry name" value="N6_MTASE"/>
    <property type="match status" value="1"/>
</dbReference>
<dbReference type="RefSeq" id="WP_109968504.1">
    <property type="nucleotide sequence ID" value="NZ_CP176093.1"/>
</dbReference>
<reference evidence="4 5" key="1">
    <citation type="submission" date="2018-05" db="EMBL/GenBank/DDBJ databases">
        <title>Draft genome of Methanospirillum lacunae Ki8-1.</title>
        <authorList>
            <person name="Dueholm M.S."/>
            <person name="Nielsen P.H."/>
            <person name="Bakmann L.F."/>
            <person name="Otzen D.E."/>
        </authorList>
    </citation>
    <scope>NUCLEOTIDE SEQUENCE [LARGE SCALE GENOMIC DNA]</scope>
    <source>
        <strain evidence="4 5">Ki8-1</strain>
    </source>
</reference>
<comment type="caution">
    <text evidence="4">The sequence shown here is derived from an EMBL/GenBank/DDBJ whole genome shotgun (WGS) entry which is preliminary data.</text>
</comment>
<dbReference type="InterPro" id="IPR002052">
    <property type="entry name" value="DNA_methylase_N6_adenine_CS"/>
</dbReference>
<organism evidence="4 5">
    <name type="scientific">Methanospirillum lacunae</name>
    <dbReference type="NCBI Taxonomy" id="668570"/>
    <lineage>
        <taxon>Archaea</taxon>
        <taxon>Methanobacteriati</taxon>
        <taxon>Methanobacteriota</taxon>
        <taxon>Stenosarchaea group</taxon>
        <taxon>Methanomicrobia</taxon>
        <taxon>Methanomicrobiales</taxon>
        <taxon>Methanospirillaceae</taxon>
        <taxon>Methanospirillum</taxon>
    </lineage>
</organism>
<dbReference type="InterPro" id="IPR051720">
    <property type="entry name" value="rRNA_MeTrfase/Polyamine_Synth"/>
</dbReference>
<dbReference type="Gene3D" id="3.40.50.150">
    <property type="entry name" value="Vaccinia Virus protein VP39"/>
    <property type="match status" value="1"/>
</dbReference>
<proteinExistence type="inferred from homology"/>
<dbReference type="SUPFAM" id="SSF53335">
    <property type="entry name" value="S-adenosyl-L-methionine-dependent methyltransferases"/>
    <property type="match status" value="1"/>
</dbReference>
<keyword evidence="4" id="KW-0808">Transferase</keyword>
<accession>A0A2V2MV17</accession>
<dbReference type="CDD" id="cd02440">
    <property type="entry name" value="AdoMet_MTases"/>
    <property type="match status" value="1"/>
</dbReference>
<dbReference type="GeneID" id="97548123"/>
<evidence type="ECO:0000313" key="4">
    <source>
        <dbReference type="EMBL" id="PWR72014.1"/>
    </source>
</evidence>
<sequence length="204" mass="22387">MKLRKLEILLEQVTGFSHPLPEREQYQTPAPLAARLLYTAFLAGDISDLRVLELGSGTGILGIGAALLGAGEVVGVEIDQEATRIAEENANKLKTKISFIDADLSNPVTWDKVPGADTVIMNPPFGAQVQHADRPFIDLALSRAEVVYGIFNAGSEQFIRQYIADRAEIAGVIAAEFAIPRTFFFHTEDKRDVPVEILVLKRRT</sequence>
<protein>
    <recommendedName>
        <fullName evidence="2">Methyltransferase-like protein 5</fullName>
    </recommendedName>
</protein>
<dbReference type="GO" id="GO:0008757">
    <property type="term" value="F:S-adenosylmethionine-dependent methyltransferase activity"/>
    <property type="evidence" value="ECO:0007669"/>
    <property type="project" value="UniProtKB-ARBA"/>
</dbReference>